<evidence type="ECO:0000256" key="1">
    <source>
        <dbReference type="SAM" id="MobiDB-lite"/>
    </source>
</evidence>
<organism evidence="2">
    <name type="scientific">Spongospora subterranea</name>
    <dbReference type="NCBI Taxonomy" id="70186"/>
    <lineage>
        <taxon>Eukaryota</taxon>
        <taxon>Sar</taxon>
        <taxon>Rhizaria</taxon>
        <taxon>Endomyxa</taxon>
        <taxon>Phytomyxea</taxon>
        <taxon>Plasmodiophorida</taxon>
        <taxon>Plasmodiophoridae</taxon>
        <taxon>Spongospora</taxon>
    </lineage>
</organism>
<feature type="compositionally biased region" description="Polar residues" evidence="1">
    <location>
        <begin position="58"/>
        <end position="72"/>
    </location>
</feature>
<feature type="compositionally biased region" description="Low complexity" evidence="1">
    <location>
        <begin position="104"/>
        <end position="115"/>
    </location>
</feature>
<sequence>MFSFFQQGPRKSLERDANTAPTQDSSKREMMANLSKRTSVEGRDANTREKDTKESKLTNDPTNQPASSNKSSGKTKKEKVTFVKQWGGLDVLTRFYRSHSRTNSFASSGKPSASSWRLTLSWPPPSWSRS</sequence>
<reference evidence="2" key="1">
    <citation type="submission" date="2015-04" db="EMBL/GenBank/DDBJ databases">
        <title>The genome sequence of the plant pathogenic Rhizarian Plasmodiophora brassicae reveals insights in its biotrophic life cycle and the origin of chitin synthesis.</title>
        <authorList>
            <person name="Schwelm A."/>
            <person name="Fogelqvist J."/>
            <person name="Knaust A."/>
            <person name="Julke S."/>
            <person name="Lilja T."/>
            <person name="Dhandapani V."/>
            <person name="Bonilla-Rosso G."/>
            <person name="Karlsson M."/>
            <person name="Shevchenko A."/>
            <person name="Choi S.R."/>
            <person name="Kim H.G."/>
            <person name="Park J.Y."/>
            <person name="Lim Y.P."/>
            <person name="Ludwig-Muller J."/>
            <person name="Dixelius C."/>
        </authorList>
    </citation>
    <scope>NUCLEOTIDE SEQUENCE</scope>
    <source>
        <tissue evidence="2">Potato root galls</tissue>
    </source>
</reference>
<evidence type="ECO:0000313" key="2">
    <source>
        <dbReference type="EMBL" id="CRZ02235.1"/>
    </source>
</evidence>
<accession>A0A0H5QJE6</accession>
<name>A0A0H5QJE6_9EUKA</name>
<proteinExistence type="predicted"/>
<dbReference type="AlphaFoldDB" id="A0A0H5QJE6"/>
<protein>
    <submittedName>
        <fullName evidence="2">Uncharacterized protein</fullName>
    </submittedName>
</protein>
<dbReference type="EMBL" id="HACM01001793">
    <property type="protein sequence ID" value="CRZ02235.1"/>
    <property type="molecule type" value="Transcribed_RNA"/>
</dbReference>
<feature type="region of interest" description="Disordered" evidence="1">
    <location>
        <begin position="1"/>
        <end position="80"/>
    </location>
</feature>
<feature type="compositionally biased region" description="Basic and acidic residues" evidence="1">
    <location>
        <begin position="38"/>
        <end position="57"/>
    </location>
</feature>
<feature type="region of interest" description="Disordered" evidence="1">
    <location>
        <begin position="100"/>
        <end position="130"/>
    </location>
</feature>